<evidence type="ECO:0000313" key="9">
    <source>
        <dbReference type="EMBL" id="CAB1367843.1"/>
    </source>
</evidence>
<feature type="domain" description="Orotidine 5'-phosphate decarboxylase" evidence="8">
    <location>
        <begin position="83"/>
        <end position="321"/>
    </location>
</feature>
<sequence length="336" mass="36208">MAGGWGCPHEINDTCSRVNNLPCDPGMKGCVLAGRYVFANEDKNIRLRQKQAREAQAGTQNPKEAPMTFSTTLAAAWRNNNSLLCVGLDPDPAKFPAHLQGQPQGIFEFCAGIADATADLVCCFKPQIAYFAARRAEDQLEALIAHIHEKHPGIPVILDAKRGDIGSTAEQYAVEAFERYRADAVTINPYMGKDSVEPYLAYPDKGVILLCRTSNPGGSDLQFLDVGGEKLYERVARLVVSEWNSNGQCALVVGATFPAEIARVREIVGDMPLLVPGIGAQGGDIEATLKAGKTAAGTGLMINSSRAILYAGKGEDYAQAARQAALETRDAINRWR</sequence>
<organism evidence="9 10">
    <name type="scientific">Denitratisoma oestradiolicum</name>
    <dbReference type="NCBI Taxonomy" id="311182"/>
    <lineage>
        <taxon>Bacteria</taxon>
        <taxon>Pseudomonadati</taxon>
        <taxon>Pseudomonadota</taxon>
        <taxon>Betaproteobacteria</taxon>
        <taxon>Nitrosomonadales</taxon>
        <taxon>Sterolibacteriaceae</taxon>
        <taxon>Denitratisoma</taxon>
    </lineage>
</organism>
<dbReference type="InterPro" id="IPR018089">
    <property type="entry name" value="OMPdecase_AS"/>
</dbReference>
<dbReference type="Proteomes" id="UP000515733">
    <property type="component" value="Chromosome"/>
</dbReference>
<dbReference type="GO" id="GO:0004590">
    <property type="term" value="F:orotidine-5'-phosphate decarboxylase activity"/>
    <property type="evidence" value="ECO:0007669"/>
    <property type="project" value="UniProtKB-UniRule"/>
</dbReference>
<feature type="active site" description="Proton donor" evidence="7">
    <location>
        <position position="161"/>
    </location>
</feature>
<dbReference type="InterPro" id="IPR011995">
    <property type="entry name" value="OMPdecase_type-2"/>
</dbReference>
<comment type="catalytic activity">
    <reaction evidence="6 7">
        <text>orotidine 5'-phosphate + H(+) = UMP + CO2</text>
        <dbReference type="Rhea" id="RHEA:11596"/>
        <dbReference type="ChEBI" id="CHEBI:15378"/>
        <dbReference type="ChEBI" id="CHEBI:16526"/>
        <dbReference type="ChEBI" id="CHEBI:57538"/>
        <dbReference type="ChEBI" id="CHEBI:57865"/>
        <dbReference type="EC" id="4.1.1.23"/>
    </reaction>
</comment>
<dbReference type="AlphaFoldDB" id="A0A6S6XUM9"/>
<comment type="similarity">
    <text evidence="2 7">Belongs to the OMP decarboxylase family. Type 2 subfamily.</text>
</comment>
<gene>
    <name evidence="7 9" type="primary">pyrF</name>
    <name evidence="9" type="ORF">DENOEST_0678</name>
</gene>
<evidence type="ECO:0000256" key="2">
    <source>
        <dbReference type="ARBA" id="ARBA00008847"/>
    </source>
</evidence>
<dbReference type="HAMAP" id="MF_01215">
    <property type="entry name" value="OMPdecase_type2"/>
    <property type="match status" value="1"/>
</dbReference>
<proteinExistence type="inferred from homology"/>
<name>A0A6S6XUM9_9PROT</name>
<keyword evidence="4 7" id="KW-0665">Pyrimidine biosynthesis</keyword>
<dbReference type="EMBL" id="LR778301">
    <property type="protein sequence ID" value="CAB1367843.1"/>
    <property type="molecule type" value="Genomic_DNA"/>
</dbReference>
<evidence type="ECO:0000313" key="10">
    <source>
        <dbReference type="Proteomes" id="UP000515733"/>
    </source>
</evidence>
<keyword evidence="10" id="KW-1185">Reference proteome</keyword>
<evidence type="ECO:0000256" key="1">
    <source>
        <dbReference type="ARBA" id="ARBA00004861"/>
    </source>
</evidence>
<protein>
    <recommendedName>
        <fullName evidence="7">Orotidine 5'-phosphate decarboxylase</fullName>
        <ecNumber evidence="7">4.1.1.23</ecNumber>
    </recommendedName>
    <alternativeName>
        <fullName evidence="7">OMP decarboxylase</fullName>
        <shortName evidence="7">OMPDCase</shortName>
        <shortName evidence="7">OMPdecase</shortName>
    </alternativeName>
</protein>
<keyword evidence="3 7" id="KW-0210">Decarboxylase</keyword>
<keyword evidence="5 7" id="KW-0456">Lyase</keyword>
<evidence type="ECO:0000256" key="4">
    <source>
        <dbReference type="ARBA" id="ARBA00022975"/>
    </source>
</evidence>
<dbReference type="InterPro" id="IPR011060">
    <property type="entry name" value="RibuloseP-bd_barrel"/>
</dbReference>
<evidence type="ECO:0000256" key="6">
    <source>
        <dbReference type="ARBA" id="ARBA00049157"/>
    </source>
</evidence>
<evidence type="ECO:0000259" key="8">
    <source>
        <dbReference type="SMART" id="SM00934"/>
    </source>
</evidence>
<dbReference type="InterPro" id="IPR001754">
    <property type="entry name" value="OMPdeCOase_dom"/>
</dbReference>
<dbReference type="NCBIfam" id="TIGR02127">
    <property type="entry name" value="pyrF_sub2"/>
    <property type="match status" value="1"/>
</dbReference>
<evidence type="ECO:0000256" key="7">
    <source>
        <dbReference type="HAMAP-Rule" id="MF_01215"/>
    </source>
</evidence>
<dbReference type="SUPFAM" id="SSF51366">
    <property type="entry name" value="Ribulose-phoshate binding barrel"/>
    <property type="match status" value="1"/>
</dbReference>
<dbReference type="EC" id="4.1.1.23" evidence="7"/>
<dbReference type="PANTHER" id="PTHR43375">
    <property type="entry name" value="OROTIDINE 5'-PHOSPHATE DECARBOXYLASE"/>
    <property type="match status" value="1"/>
</dbReference>
<accession>A0A6S6XUM9</accession>
<comment type="pathway">
    <text evidence="1 7">Pyrimidine metabolism; UMP biosynthesis via de novo pathway; UMP from orotate: step 2/2.</text>
</comment>
<dbReference type="RefSeq" id="WP_232096426.1">
    <property type="nucleotide sequence ID" value="NZ_LR778301.1"/>
</dbReference>
<dbReference type="GO" id="GO:0006207">
    <property type="term" value="P:'de novo' pyrimidine nucleobase biosynthetic process"/>
    <property type="evidence" value="ECO:0007669"/>
    <property type="project" value="InterPro"/>
</dbReference>
<dbReference type="Gene3D" id="3.20.20.70">
    <property type="entry name" value="Aldolase class I"/>
    <property type="match status" value="1"/>
</dbReference>
<dbReference type="UniPathway" id="UPA00070">
    <property type="reaction ID" value="UER00120"/>
</dbReference>
<dbReference type="KEGG" id="doe:DENOEST_0678"/>
<evidence type="ECO:0000256" key="5">
    <source>
        <dbReference type="ARBA" id="ARBA00023239"/>
    </source>
</evidence>
<dbReference type="InterPro" id="IPR013785">
    <property type="entry name" value="Aldolase_TIM"/>
</dbReference>
<dbReference type="GO" id="GO:0044205">
    <property type="term" value="P:'de novo' UMP biosynthetic process"/>
    <property type="evidence" value="ECO:0007669"/>
    <property type="project" value="UniProtKB-UniRule"/>
</dbReference>
<dbReference type="PANTHER" id="PTHR43375:SF1">
    <property type="entry name" value="OROTIDINE 5'-PHOSPHATE DECARBOXYLASE"/>
    <property type="match status" value="1"/>
</dbReference>
<dbReference type="Pfam" id="PF00215">
    <property type="entry name" value="OMPdecase"/>
    <property type="match status" value="1"/>
</dbReference>
<dbReference type="PROSITE" id="PS00156">
    <property type="entry name" value="OMPDECASE"/>
    <property type="match status" value="1"/>
</dbReference>
<dbReference type="SMART" id="SM00934">
    <property type="entry name" value="OMPdecase"/>
    <property type="match status" value="1"/>
</dbReference>
<evidence type="ECO:0000256" key="3">
    <source>
        <dbReference type="ARBA" id="ARBA00022793"/>
    </source>
</evidence>
<reference evidence="9 10" key="1">
    <citation type="submission" date="2020-03" db="EMBL/GenBank/DDBJ databases">
        <authorList>
            <consortium name="Genoscope - CEA"/>
            <person name="William W."/>
        </authorList>
    </citation>
    <scope>NUCLEOTIDE SEQUENCE [LARGE SCALE GENOMIC DNA]</scope>
    <source>
        <strain evidence="10">DSM 16959</strain>
    </source>
</reference>
<dbReference type="CDD" id="cd04725">
    <property type="entry name" value="OMP_decarboxylase_like"/>
    <property type="match status" value="1"/>
</dbReference>